<organism evidence="1 2">
    <name type="scientific">Limosa lapponica baueri</name>
    <dbReference type="NCBI Taxonomy" id="1758121"/>
    <lineage>
        <taxon>Eukaryota</taxon>
        <taxon>Metazoa</taxon>
        <taxon>Chordata</taxon>
        <taxon>Craniata</taxon>
        <taxon>Vertebrata</taxon>
        <taxon>Euteleostomi</taxon>
        <taxon>Archelosauria</taxon>
        <taxon>Archosauria</taxon>
        <taxon>Dinosauria</taxon>
        <taxon>Saurischia</taxon>
        <taxon>Theropoda</taxon>
        <taxon>Coelurosauria</taxon>
        <taxon>Aves</taxon>
        <taxon>Neognathae</taxon>
        <taxon>Neoaves</taxon>
        <taxon>Charadriiformes</taxon>
        <taxon>Scolopacidae</taxon>
        <taxon>Limosa</taxon>
    </lineage>
</organism>
<accession>A0A2I0UFT0</accession>
<proteinExistence type="predicted"/>
<reference evidence="2" key="2">
    <citation type="submission" date="2017-12" db="EMBL/GenBank/DDBJ databases">
        <title>Genome sequence of the Bar-tailed Godwit (Limosa lapponica baueri).</title>
        <authorList>
            <person name="Lima N.C.B."/>
            <person name="Parody-Merino A.M."/>
            <person name="Battley P.F."/>
            <person name="Fidler A.E."/>
            <person name="Prosdocimi F."/>
        </authorList>
    </citation>
    <scope>NUCLEOTIDE SEQUENCE [LARGE SCALE GENOMIC DNA]</scope>
</reference>
<keyword evidence="2" id="KW-1185">Reference proteome</keyword>
<protein>
    <submittedName>
        <fullName evidence="1">Uncharacterized protein</fullName>
    </submittedName>
</protein>
<dbReference type="AlphaFoldDB" id="A0A2I0UFT0"/>
<dbReference type="Proteomes" id="UP000233556">
    <property type="component" value="Unassembled WGS sequence"/>
</dbReference>
<evidence type="ECO:0000313" key="2">
    <source>
        <dbReference type="Proteomes" id="UP000233556"/>
    </source>
</evidence>
<name>A0A2I0UFT0_LIMLA</name>
<evidence type="ECO:0000313" key="1">
    <source>
        <dbReference type="EMBL" id="PKU44898.1"/>
    </source>
</evidence>
<gene>
    <name evidence="1" type="ORF">llap_4797</name>
</gene>
<dbReference type="EMBL" id="KZ505796">
    <property type="protein sequence ID" value="PKU44898.1"/>
    <property type="molecule type" value="Genomic_DNA"/>
</dbReference>
<reference evidence="2" key="1">
    <citation type="submission" date="2017-11" db="EMBL/GenBank/DDBJ databases">
        <authorList>
            <person name="Lima N.C."/>
            <person name="Parody-Merino A.M."/>
            <person name="Battley P.F."/>
            <person name="Fidler A.E."/>
            <person name="Prosdocimi F."/>
        </authorList>
    </citation>
    <scope>NUCLEOTIDE SEQUENCE [LARGE SCALE GENOMIC DNA]</scope>
</reference>
<sequence>MLTTMAVALTLSGVKTNTRSTTCTGNKFMAILLLAPSGFGHVATRLLKCIRSIYMVLEMPERGAAEQIARRLMEKKSQQQGTTEEGGMRKGKCKTVCRTAVSLRVQGLRESGWYGEEMLELELDQVAGELLDPSLLPEKCLCNYTINVVFMPMLYETDYIADSCLQDVLLMESIITCVTRIRKYNIGYETRDLCDAVLAGALLGWLGSVEPRGKRGCGREEGSVCSLLQKMEPG</sequence>